<feature type="transmembrane region" description="Helical" evidence="1">
    <location>
        <begin position="29"/>
        <end position="55"/>
    </location>
</feature>
<dbReference type="Proteomes" id="UP000324800">
    <property type="component" value="Unassembled WGS sequence"/>
</dbReference>
<proteinExistence type="predicted"/>
<name>A0A5J4V9G0_9EUKA</name>
<accession>A0A5J4V9G0</accession>
<organism evidence="2 3">
    <name type="scientific">Streblomastix strix</name>
    <dbReference type="NCBI Taxonomy" id="222440"/>
    <lineage>
        <taxon>Eukaryota</taxon>
        <taxon>Metamonada</taxon>
        <taxon>Preaxostyla</taxon>
        <taxon>Oxymonadida</taxon>
        <taxon>Streblomastigidae</taxon>
        <taxon>Streblomastix</taxon>
    </lineage>
</organism>
<evidence type="ECO:0000256" key="1">
    <source>
        <dbReference type="SAM" id="Phobius"/>
    </source>
</evidence>
<keyword evidence="1" id="KW-0472">Membrane</keyword>
<comment type="caution">
    <text evidence="2">The sequence shown here is derived from an EMBL/GenBank/DDBJ whole genome shotgun (WGS) entry which is preliminary data.</text>
</comment>
<keyword evidence="1" id="KW-0812">Transmembrane</keyword>
<sequence length="111" mass="11963">MNNWPATRAVSAVSALCLGDGEFLVVGELLLVGVLFLIGVLLLTGELLFVCVFLFDEVLLFAGDLQIGLDAFYKGILTSASTLLSPSNILFIFYPDLQQASENPSKFRSSS</sequence>
<dbReference type="EMBL" id="SNRW01008688">
    <property type="protein sequence ID" value="KAA6379135.1"/>
    <property type="molecule type" value="Genomic_DNA"/>
</dbReference>
<reference evidence="2 3" key="1">
    <citation type="submission" date="2019-03" db="EMBL/GenBank/DDBJ databases">
        <title>Single cell metagenomics reveals metabolic interactions within the superorganism composed of flagellate Streblomastix strix and complex community of Bacteroidetes bacteria on its surface.</title>
        <authorList>
            <person name="Treitli S.C."/>
            <person name="Kolisko M."/>
            <person name="Husnik F."/>
            <person name="Keeling P."/>
            <person name="Hampl V."/>
        </authorList>
    </citation>
    <scope>NUCLEOTIDE SEQUENCE [LARGE SCALE GENOMIC DNA]</scope>
    <source>
        <strain evidence="2">ST1C</strain>
    </source>
</reference>
<evidence type="ECO:0000313" key="2">
    <source>
        <dbReference type="EMBL" id="KAA6379135.1"/>
    </source>
</evidence>
<evidence type="ECO:0000313" key="3">
    <source>
        <dbReference type="Proteomes" id="UP000324800"/>
    </source>
</evidence>
<protein>
    <submittedName>
        <fullName evidence="2">Uncharacterized protein</fullName>
    </submittedName>
</protein>
<gene>
    <name evidence="2" type="ORF">EZS28_025336</name>
</gene>
<keyword evidence="1" id="KW-1133">Transmembrane helix</keyword>
<dbReference type="AlphaFoldDB" id="A0A5J4V9G0"/>